<evidence type="ECO:0000313" key="2">
    <source>
        <dbReference type="Proteomes" id="UP000692954"/>
    </source>
</evidence>
<reference evidence="1" key="1">
    <citation type="submission" date="2021-01" db="EMBL/GenBank/DDBJ databases">
        <authorList>
            <consortium name="Genoscope - CEA"/>
            <person name="William W."/>
        </authorList>
    </citation>
    <scope>NUCLEOTIDE SEQUENCE</scope>
</reference>
<keyword evidence="2" id="KW-1185">Reference proteome</keyword>
<dbReference type="EMBL" id="CAJJDN010000001">
    <property type="protein sequence ID" value="CAD8045689.1"/>
    <property type="molecule type" value="Genomic_DNA"/>
</dbReference>
<sequence>MNLGMSKENYLNDDKSQNKIILRKQQSQIKKWQFRYQYKYPKNIAKTENQNLLGYIHKLIVHIKMNIFCVIFGDPQIKNIFQKIEVERLNYLKAKNQDNLEIDLYKACQLQILLNKISPKQVILKIRKCDFQENIKKHIRLSGLIHKVKDFKRSNIDKIQYMKQKAMMKFKQKNIRCKFINKSSLTQENARLDKLNEQELKTECENKIFELLQENSVELQQKIRKIKRFIKIGLKDNLNNYQMYLEHKFIFTNRLEIVMDYTKIKNKQQ</sequence>
<proteinExistence type="predicted"/>
<accession>A0A8S1JVX8</accession>
<evidence type="ECO:0000313" key="1">
    <source>
        <dbReference type="EMBL" id="CAD8045689.1"/>
    </source>
</evidence>
<dbReference type="Proteomes" id="UP000692954">
    <property type="component" value="Unassembled WGS sequence"/>
</dbReference>
<organism evidence="1 2">
    <name type="scientific">Paramecium sonneborni</name>
    <dbReference type="NCBI Taxonomy" id="65129"/>
    <lineage>
        <taxon>Eukaryota</taxon>
        <taxon>Sar</taxon>
        <taxon>Alveolata</taxon>
        <taxon>Ciliophora</taxon>
        <taxon>Intramacronucleata</taxon>
        <taxon>Oligohymenophorea</taxon>
        <taxon>Peniculida</taxon>
        <taxon>Parameciidae</taxon>
        <taxon>Paramecium</taxon>
    </lineage>
</organism>
<protein>
    <submittedName>
        <fullName evidence="1">Uncharacterized protein</fullName>
    </submittedName>
</protein>
<dbReference type="AlphaFoldDB" id="A0A8S1JVX8"/>
<comment type="caution">
    <text evidence="1">The sequence shown here is derived from an EMBL/GenBank/DDBJ whole genome shotgun (WGS) entry which is preliminary data.</text>
</comment>
<name>A0A8S1JVX8_9CILI</name>
<gene>
    <name evidence="1" type="ORF">PSON_ATCC_30995.1.T0010212</name>
</gene>